<dbReference type="GO" id="GO:0006487">
    <property type="term" value="P:protein N-linked glycosylation"/>
    <property type="evidence" value="ECO:0007669"/>
    <property type="project" value="TreeGrafter"/>
</dbReference>
<keyword evidence="3" id="KW-0808">Transferase</keyword>
<dbReference type="GeneID" id="54356697"/>
<dbReference type="PANTHER" id="PTHR31306:SF10">
    <property type="entry name" value="ALPHA-1,6-MANNOSYLTRANSFERASE MNN11-RELATED"/>
    <property type="match status" value="1"/>
</dbReference>
<reference evidence="6" key="1">
    <citation type="submission" date="2020-01" db="EMBL/GenBank/DDBJ databases">
        <authorList>
            <consortium name="DOE Joint Genome Institute"/>
            <person name="Haridas S."/>
            <person name="Albert R."/>
            <person name="Binder M."/>
            <person name="Bloem J."/>
            <person name="Labutti K."/>
            <person name="Salamov A."/>
            <person name="Andreopoulos B."/>
            <person name="Baker S.E."/>
            <person name="Barry K."/>
            <person name="Bills G."/>
            <person name="Bluhm B.H."/>
            <person name="Cannon C."/>
            <person name="Castanera R."/>
            <person name="Culley D.E."/>
            <person name="Daum C."/>
            <person name="Ezra D."/>
            <person name="Gonzalez J.B."/>
            <person name="Henrissat B."/>
            <person name="Kuo A."/>
            <person name="Liang C."/>
            <person name="Lipzen A."/>
            <person name="Lutzoni F."/>
            <person name="Magnuson J."/>
            <person name="Mondo S."/>
            <person name="Nolan M."/>
            <person name="Ohm R."/>
            <person name="Pangilinan J."/>
            <person name="Park H.-J."/>
            <person name="Ramirez L."/>
            <person name="Alfaro M."/>
            <person name="Sun H."/>
            <person name="Tritt A."/>
            <person name="Yoshinaga Y."/>
            <person name="Zwiers L.-H."/>
            <person name="Turgeon B.G."/>
            <person name="Goodwin S.B."/>
            <person name="Spatafora J.W."/>
            <person name="Crous P.W."/>
            <person name="Grigoriev I.V."/>
        </authorList>
    </citation>
    <scope>NUCLEOTIDE SEQUENCE</scope>
    <source>
        <strain evidence="6">CBS 342.82</strain>
    </source>
</reference>
<accession>A0A6J3ME45</accession>
<protein>
    <submittedName>
        <fullName evidence="6">Glycosyltransferase family 34 protein</fullName>
    </submittedName>
</protein>
<evidence type="ECO:0000256" key="4">
    <source>
        <dbReference type="SAM" id="Phobius"/>
    </source>
</evidence>
<evidence type="ECO:0000313" key="6">
    <source>
        <dbReference type="RefSeq" id="XP_033463316.1"/>
    </source>
</evidence>
<keyword evidence="4" id="KW-0472">Membrane</keyword>
<dbReference type="RefSeq" id="XP_033463316.1">
    <property type="nucleotide sequence ID" value="XM_033598898.1"/>
</dbReference>
<dbReference type="GO" id="GO:0000009">
    <property type="term" value="F:alpha-1,6-mannosyltransferase activity"/>
    <property type="evidence" value="ECO:0007669"/>
    <property type="project" value="TreeGrafter"/>
</dbReference>
<dbReference type="AlphaFoldDB" id="A0A6J3ME45"/>
<dbReference type="InterPro" id="IPR029044">
    <property type="entry name" value="Nucleotide-diphossugar_trans"/>
</dbReference>
<feature type="transmembrane region" description="Helical" evidence="4">
    <location>
        <begin position="33"/>
        <end position="53"/>
    </location>
</feature>
<evidence type="ECO:0000256" key="3">
    <source>
        <dbReference type="ARBA" id="ARBA00022679"/>
    </source>
</evidence>
<dbReference type="InterPro" id="IPR008630">
    <property type="entry name" value="Glyco_trans_34"/>
</dbReference>
<evidence type="ECO:0000313" key="5">
    <source>
        <dbReference type="Proteomes" id="UP000504637"/>
    </source>
</evidence>
<evidence type="ECO:0000256" key="1">
    <source>
        <dbReference type="ARBA" id="ARBA00005664"/>
    </source>
</evidence>
<dbReference type="Proteomes" id="UP000504637">
    <property type="component" value="Unplaced"/>
</dbReference>
<sequence>MPGTQFPYPRRSSKPPLSAFKSKRVTYQRARWLTTYGLPLVGVCALLVFLLYFTSRPSHSGSARGIAAASSVVIVTTLDLKSSESFREAIKDNRRRYATRHGYATFFPNTTDYDLASWPQSWSLVPALRHAMTLHHDRAWMWYLSSSALIVNTSQSIHDILLAPRMVESLAIVNQSIVPPYSVITTHPNMKGEHVDIILTQDGDGLSVDSFFIRTGDWAKFLLDMWFDPLYRSYDFAAAEKHALEHIVQWHMTVLSRLVLVPQKLFNAYWYEKGKPVGTKDAALYEEGDLVISFHGCQSDSDRSCEEEMKPMISRSQAIL</sequence>
<proteinExistence type="inferred from homology"/>
<keyword evidence="2" id="KW-0328">Glycosyltransferase</keyword>
<evidence type="ECO:0000256" key="2">
    <source>
        <dbReference type="ARBA" id="ARBA00022676"/>
    </source>
</evidence>
<name>A0A6J3ME45_9PEZI</name>
<dbReference type="PANTHER" id="PTHR31306">
    <property type="entry name" value="ALPHA-1,6-MANNOSYLTRANSFERASE MNN11-RELATED"/>
    <property type="match status" value="1"/>
</dbReference>
<keyword evidence="4" id="KW-0812">Transmembrane</keyword>
<keyword evidence="5" id="KW-1185">Reference proteome</keyword>
<keyword evidence="4" id="KW-1133">Transmembrane helix</keyword>
<organism evidence="6">
    <name type="scientific">Dissoconium aciculare CBS 342.82</name>
    <dbReference type="NCBI Taxonomy" id="1314786"/>
    <lineage>
        <taxon>Eukaryota</taxon>
        <taxon>Fungi</taxon>
        <taxon>Dikarya</taxon>
        <taxon>Ascomycota</taxon>
        <taxon>Pezizomycotina</taxon>
        <taxon>Dothideomycetes</taxon>
        <taxon>Dothideomycetidae</taxon>
        <taxon>Mycosphaerellales</taxon>
        <taxon>Dissoconiaceae</taxon>
        <taxon>Dissoconium</taxon>
    </lineage>
</organism>
<gene>
    <name evidence="6" type="ORF">K489DRAFT_111381</name>
</gene>
<reference evidence="6" key="3">
    <citation type="submission" date="2025-08" db="UniProtKB">
        <authorList>
            <consortium name="RefSeq"/>
        </authorList>
    </citation>
    <scope>IDENTIFICATION</scope>
    <source>
        <strain evidence="6">CBS 342.82</strain>
    </source>
</reference>
<dbReference type="OrthoDB" id="205108at2759"/>
<dbReference type="Pfam" id="PF05637">
    <property type="entry name" value="Glyco_transf_34"/>
    <property type="match status" value="1"/>
</dbReference>
<comment type="similarity">
    <text evidence="1">Belongs to the glycosyltransferase 34 family.</text>
</comment>
<dbReference type="GO" id="GO:0000136">
    <property type="term" value="C:mannan polymerase complex"/>
    <property type="evidence" value="ECO:0007669"/>
    <property type="project" value="TreeGrafter"/>
</dbReference>
<reference evidence="6" key="2">
    <citation type="submission" date="2020-04" db="EMBL/GenBank/DDBJ databases">
        <authorList>
            <consortium name="NCBI Genome Project"/>
        </authorList>
    </citation>
    <scope>NUCLEOTIDE SEQUENCE</scope>
    <source>
        <strain evidence="6">CBS 342.82</strain>
    </source>
</reference>
<dbReference type="Gene3D" id="3.90.550.10">
    <property type="entry name" value="Spore Coat Polysaccharide Biosynthesis Protein SpsA, Chain A"/>
    <property type="match status" value="1"/>
</dbReference>